<proteinExistence type="predicted"/>
<sequence length="123" mass="14168">MQNVNLYDIIPTFRWRLVVKIAETMERGRRSGRTPRRNRAAPVCSLDPGSPFKFNGMNDSGRHPLHFFGSYDIHLSHLSSENLSIFPSAARRFEDCSRDARMNRPITALQRTSCHAAMERLLH</sequence>
<evidence type="ECO:0000313" key="2">
    <source>
        <dbReference type="Proteomes" id="UP000024635"/>
    </source>
</evidence>
<accession>A0A016TNM3</accession>
<dbReference type="EMBL" id="JARK01001423">
    <property type="protein sequence ID" value="EYC04584.1"/>
    <property type="molecule type" value="Genomic_DNA"/>
</dbReference>
<reference evidence="2" key="1">
    <citation type="journal article" date="2015" name="Nat. Genet.">
        <title>The genome and transcriptome of the zoonotic hookworm Ancylostoma ceylanicum identify infection-specific gene families.</title>
        <authorList>
            <person name="Schwarz E.M."/>
            <person name="Hu Y."/>
            <person name="Antoshechkin I."/>
            <person name="Miller M.M."/>
            <person name="Sternberg P.W."/>
            <person name="Aroian R.V."/>
        </authorList>
    </citation>
    <scope>NUCLEOTIDE SEQUENCE</scope>
    <source>
        <strain evidence="2">HY135</strain>
    </source>
</reference>
<protein>
    <submittedName>
        <fullName evidence="1">Uncharacterized protein</fullName>
    </submittedName>
</protein>
<organism evidence="1 2">
    <name type="scientific">Ancylostoma ceylanicum</name>
    <dbReference type="NCBI Taxonomy" id="53326"/>
    <lineage>
        <taxon>Eukaryota</taxon>
        <taxon>Metazoa</taxon>
        <taxon>Ecdysozoa</taxon>
        <taxon>Nematoda</taxon>
        <taxon>Chromadorea</taxon>
        <taxon>Rhabditida</taxon>
        <taxon>Rhabditina</taxon>
        <taxon>Rhabditomorpha</taxon>
        <taxon>Strongyloidea</taxon>
        <taxon>Ancylostomatidae</taxon>
        <taxon>Ancylostomatinae</taxon>
        <taxon>Ancylostoma</taxon>
    </lineage>
</organism>
<comment type="caution">
    <text evidence="1">The sequence shown here is derived from an EMBL/GenBank/DDBJ whole genome shotgun (WGS) entry which is preliminary data.</text>
</comment>
<evidence type="ECO:0000313" key="1">
    <source>
        <dbReference type="EMBL" id="EYC04584.1"/>
    </source>
</evidence>
<gene>
    <name evidence="1" type="primary">Acey_s0087.g2096</name>
    <name evidence="1" type="ORF">Y032_0087g2096</name>
</gene>
<keyword evidence="2" id="KW-1185">Reference proteome</keyword>
<name>A0A016TNM3_9BILA</name>
<dbReference type="AlphaFoldDB" id="A0A016TNM3"/>
<dbReference type="Proteomes" id="UP000024635">
    <property type="component" value="Unassembled WGS sequence"/>
</dbReference>